<dbReference type="Pfam" id="PF00008">
    <property type="entry name" value="EGF"/>
    <property type="match status" value="1"/>
</dbReference>
<dbReference type="SUPFAM" id="SSF57196">
    <property type="entry name" value="EGF/Laminin"/>
    <property type="match status" value="3"/>
</dbReference>
<dbReference type="CDD" id="cd00054">
    <property type="entry name" value="EGF_CA"/>
    <property type="match status" value="2"/>
</dbReference>
<keyword evidence="3" id="KW-0677">Repeat</keyword>
<comment type="caution">
    <text evidence="6">Lacks conserved residue(s) required for the propagation of feature annotation.</text>
</comment>
<sequence>MKIAILFRLFIPGVLLLHYPHITICSKFFFNATSQMQVTSGPIPLQNGFDFSFRTCSGGVLLDQRGTSGGFFRLEVVPTTVNYSVTPVLLIKSHLEMTWKINGIQNFITLGKDLDKNIIHQVQFSAGSGVINSTLKLTGLTPSSVDIPNSILDFVNTGPLYAGYPVSGETGFVGCIESGRNIPLVKTGSSVNIKDNCTLDDQLGCPSKVCRAGFTGDYCDVNIDDCAVAKCYHYSTCIDLVNNYSCSCGPRWTGQLCDTFLGSLCNKTNNNNTEVCQNGGVCRDTVDKNNYTCTCVAGFTGWNCELQYDPCGSSPCEQGGTCSKVGSDDFKCECPPGD</sequence>
<dbReference type="Gene3D" id="2.60.120.200">
    <property type="match status" value="1"/>
</dbReference>
<dbReference type="SMART" id="SM00179">
    <property type="entry name" value="EGF_CA"/>
    <property type="match status" value="2"/>
</dbReference>
<keyword evidence="10" id="KW-1185">Reference proteome</keyword>
<feature type="disulfide bond" evidence="6">
    <location>
        <begin position="295"/>
        <end position="304"/>
    </location>
</feature>
<proteinExistence type="predicted"/>
<dbReference type="InterPro" id="IPR000152">
    <property type="entry name" value="EGF-type_Asp/Asn_hydroxyl_site"/>
</dbReference>
<dbReference type="InterPro" id="IPR018097">
    <property type="entry name" value="EGF_Ca-bd_CS"/>
</dbReference>
<evidence type="ECO:0000256" key="2">
    <source>
        <dbReference type="ARBA" id="ARBA00022729"/>
    </source>
</evidence>
<dbReference type="PANTHER" id="PTHR24049">
    <property type="entry name" value="CRUMBS FAMILY MEMBER"/>
    <property type="match status" value="1"/>
</dbReference>
<evidence type="ECO:0000259" key="8">
    <source>
        <dbReference type="PROSITE" id="PS50026"/>
    </source>
</evidence>
<feature type="domain" description="EGF-like" evidence="8">
    <location>
        <begin position="222"/>
        <end position="258"/>
    </location>
</feature>
<evidence type="ECO:0000256" key="5">
    <source>
        <dbReference type="ARBA" id="ARBA00023180"/>
    </source>
</evidence>
<evidence type="ECO:0000256" key="7">
    <source>
        <dbReference type="SAM" id="SignalP"/>
    </source>
</evidence>
<evidence type="ECO:0000256" key="1">
    <source>
        <dbReference type="ARBA" id="ARBA00022536"/>
    </source>
</evidence>
<dbReference type="InterPro" id="IPR013032">
    <property type="entry name" value="EGF-like_CS"/>
</dbReference>
<dbReference type="PROSITE" id="PS50026">
    <property type="entry name" value="EGF_3"/>
    <property type="match status" value="3"/>
</dbReference>
<dbReference type="FunFam" id="2.10.25.10:FF:000118">
    <property type="entry name" value="protein delta homolog 2"/>
    <property type="match status" value="1"/>
</dbReference>
<gene>
    <name evidence="9" type="ORF">OS493_024808</name>
</gene>
<dbReference type="Pfam" id="PF12661">
    <property type="entry name" value="hEGF"/>
    <property type="match status" value="1"/>
</dbReference>
<dbReference type="InterPro" id="IPR001881">
    <property type="entry name" value="EGF-like_Ca-bd_dom"/>
</dbReference>
<organism evidence="9 10">
    <name type="scientific">Desmophyllum pertusum</name>
    <dbReference type="NCBI Taxonomy" id="174260"/>
    <lineage>
        <taxon>Eukaryota</taxon>
        <taxon>Metazoa</taxon>
        <taxon>Cnidaria</taxon>
        <taxon>Anthozoa</taxon>
        <taxon>Hexacorallia</taxon>
        <taxon>Scleractinia</taxon>
        <taxon>Caryophylliina</taxon>
        <taxon>Caryophylliidae</taxon>
        <taxon>Desmophyllum</taxon>
    </lineage>
</organism>
<dbReference type="Gene3D" id="2.10.25.10">
    <property type="entry name" value="Laminin"/>
    <property type="match status" value="3"/>
</dbReference>
<dbReference type="InterPro" id="IPR013320">
    <property type="entry name" value="ConA-like_dom_sf"/>
</dbReference>
<dbReference type="PROSITE" id="PS00022">
    <property type="entry name" value="EGF_1"/>
    <property type="match status" value="2"/>
</dbReference>
<feature type="disulfide bond" evidence="6">
    <location>
        <begin position="248"/>
        <end position="257"/>
    </location>
</feature>
<feature type="chain" id="PRO_5040972658" description="EGF-like domain-containing protein" evidence="7">
    <location>
        <begin position="17"/>
        <end position="338"/>
    </location>
</feature>
<keyword evidence="4 6" id="KW-1015">Disulfide bond</keyword>
<keyword evidence="2 7" id="KW-0732">Signal</keyword>
<feature type="signal peptide" evidence="7">
    <location>
        <begin position="1"/>
        <end position="16"/>
    </location>
</feature>
<feature type="domain" description="EGF-like" evidence="8">
    <location>
        <begin position="261"/>
        <end position="305"/>
    </location>
</feature>
<keyword evidence="5" id="KW-0325">Glycoprotein</keyword>
<dbReference type="PROSITE" id="PS01187">
    <property type="entry name" value="EGF_CA"/>
    <property type="match status" value="1"/>
</dbReference>
<dbReference type="SMART" id="SM00181">
    <property type="entry name" value="EGF"/>
    <property type="match status" value="3"/>
</dbReference>
<protein>
    <recommendedName>
        <fullName evidence="8">EGF-like domain-containing protein</fullName>
    </recommendedName>
</protein>
<dbReference type="PRINTS" id="PR00010">
    <property type="entry name" value="EGFBLOOD"/>
</dbReference>
<evidence type="ECO:0000313" key="10">
    <source>
        <dbReference type="Proteomes" id="UP001163046"/>
    </source>
</evidence>
<dbReference type="InterPro" id="IPR051022">
    <property type="entry name" value="Notch_Cell-Fate_Det"/>
</dbReference>
<dbReference type="PANTHER" id="PTHR24049:SF35">
    <property type="entry name" value="EGF-LIKE DOMAIN-CONTAINING PROTEIN"/>
    <property type="match status" value="1"/>
</dbReference>
<name>A0A9W9ZCK6_9CNID</name>
<evidence type="ECO:0000256" key="4">
    <source>
        <dbReference type="ARBA" id="ARBA00023157"/>
    </source>
</evidence>
<dbReference type="InterPro" id="IPR000742">
    <property type="entry name" value="EGF"/>
</dbReference>
<evidence type="ECO:0000256" key="3">
    <source>
        <dbReference type="ARBA" id="ARBA00022737"/>
    </source>
</evidence>
<reference evidence="9" key="1">
    <citation type="submission" date="2023-01" db="EMBL/GenBank/DDBJ databases">
        <title>Genome assembly of the deep-sea coral Lophelia pertusa.</title>
        <authorList>
            <person name="Herrera S."/>
            <person name="Cordes E."/>
        </authorList>
    </citation>
    <scope>NUCLEOTIDE SEQUENCE</scope>
    <source>
        <strain evidence="9">USNM1676648</strain>
        <tissue evidence="9">Polyp</tissue>
    </source>
</reference>
<dbReference type="GO" id="GO:0005509">
    <property type="term" value="F:calcium ion binding"/>
    <property type="evidence" value="ECO:0007669"/>
    <property type="project" value="InterPro"/>
</dbReference>
<dbReference type="AlphaFoldDB" id="A0A9W9ZCK6"/>
<dbReference type="OrthoDB" id="283575at2759"/>
<keyword evidence="1 6" id="KW-0245">EGF-like domain</keyword>
<feature type="disulfide bond" evidence="6">
    <location>
        <begin position="276"/>
        <end position="293"/>
    </location>
</feature>
<accession>A0A9W9ZCK6</accession>
<feature type="domain" description="EGF-like" evidence="8">
    <location>
        <begin position="307"/>
        <end position="338"/>
    </location>
</feature>
<dbReference type="PROSITE" id="PS01186">
    <property type="entry name" value="EGF_2"/>
    <property type="match status" value="1"/>
</dbReference>
<comment type="caution">
    <text evidence="9">The sequence shown here is derived from an EMBL/GenBank/DDBJ whole genome shotgun (WGS) entry which is preliminary data.</text>
</comment>
<dbReference type="SUPFAM" id="SSF49899">
    <property type="entry name" value="Concanavalin A-like lectins/glucanases"/>
    <property type="match status" value="1"/>
</dbReference>
<dbReference type="EMBL" id="MU826369">
    <property type="protein sequence ID" value="KAJ7378143.1"/>
    <property type="molecule type" value="Genomic_DNA"/>
</dbReference>
<evidence type="ECO:0000313" key="9">
    <source>
        <dbReference type="EMBL" id="KAJ7378143.1"/>
    </source>
</evidence>
<evidence type="ECO:0000256" key="6">
    <source>
        <dbReference type="PROSITE-ProRule" id="PRU00076"/>
    </source>
</evidence>
<dbReference type="FunFam" id="2.10.25.10:FF:000472">
    <property type="entry name" value="Uncharacterized protein, isoform A"/>
    <property type="match status" value="1"/>
</dbReference>
<dbReference type="Proteomes" id="UP001163046">
    <property type="component" value="Unassembled WGS sequence"/>
</dbReference>
<dbReference type="PROSITE" id="PS00010">
    <property type="entry name" value="ASX_HYDROXYL"/>
    <property type="match status" value="1"/>
</dbReference>